<comment type="caution">
    <text evidence="3">The sequence shown here is derived from an EMBL/GenBank/DDBJ whole genome shotgun (WGS) entry which is preliminary data.</text>
</comment>
<dbReference type="InterPro" id="IPR000620">
    <property type="entry name" value="EamA_dom"/>
</dbReference>
<organism evidence="3 4">
    <name type="scientific">Candidatus Iainarchaeum sp</name>
    <dbReference type="NCBI Taxonomy" id="3101447"/>
    <lineage>
        <taxon>Archaea</taxon>
        <taxon>Candidatus Iainarchaeota</taxon>
        <taxon>Candidatus Iainarchaeia</taxon>
        <taxon>Candidatus Iainarchaeales</taxon>
        <taxon>Candidatus Iainarchaeaceae</taxon>
        <taxon>Candidatus Iainarchaeum</taxon>
    </lineage>
</organism>
<evidence type="ECO:0000313" key="4">
    <source>
        <dbReference type="Proteomes" id="UP000675968"/>
    </source>
</evidence>
<feature type="transmembrane region" description="Helical" evidence="1">
    <location>
        <begin position="65"/>
        <end position="86"/>
    </location>
</feature>
<keyword evidence="1" id="KW-0812">Transmembrane</keyword>
<dbReference type="PANTHER" id="PTHR22911">
    <property type="entry name" value="ACYL-MALONYL CONDENSING ENZYME-RELATED"/>
    <property type="match status" value="1"/>
</dbReference>
<dbReference type="SUPFAM" id="SSF103481">
    <property type="entry name" value="Multidrug resistance efflux transporter EmrE"/>
    <property type="match status" value="2"/>
</dbReference>
<feature type="transmembrane region" description="Helical" evidence="1">
    <location>
        <begin position="119"/>
        <end position="140"/>
    </location>
</feature>
<sequence>MVLETASLIALAAVICWGFGDYFIQQTVRKIGSVQSLFFIGLIGSILMLPLVWTELPLAFQPENALFLIGIGVLTFIVALILFESLKEGKLSVVDVIFEFELPITVLLALFFFGEQLTLIQGFLIGLIFVGILLIALEHLHIKKIVHSLEKGVLLALIGSVGMGFLNFYTASASRTITPGLAIFVPWVIYGTLSLAVIMMRKETHSLWSNFRKYPHIILGQSILDSLAWMFFAVALSQHSAAIVTAITESYPALALFLGVWFNKEKIASHQMIGAAVALGACVILAFYAG</sequence>
<evidence type="ECO:0000259" key="2">
    <source>
        <dbReference type="Pfam" id="PF00892"/>
    </source>
</evidence>
<feature type="transmembrane region" description="Helical" evidence="1">
    <location>
        <begin position="218"/>
        <end position="236"/>
    </location>
</feature>
<gene>
    <name evidence="3" type="ORF">J4215_01705</name>
</gene>
<feature type="transmembrane region" description="Helical" evidence="1">
    <location>
        <begin position="242"/>
        <end position="260"/>
    </location>
</feature>
<feature type="transmembrane region" description="Helical" evidence="1">
    <location>
        <begin position="152"/>
        <end position="171"/>
    </location>
</feature>
<name>A0A8T4L1S0_9ARCH</name>
<dbReference type="GO" id="GO:0016020">
    <property type="term" value="C:membrane"/>
    <property type="evidence" value="ECO:0007669"/>
    <property type="project" value="InterPro"/>
</dbReference>
<feature type="domain" description="EamA" evidence="2">
    <location>
        <begin position="151"/>
        <end position="285"/>
    </location>
</feature>
<keyword evidence="1" id="KW-0472">Membrane</keyword>
<feature type="transmembrane region" description="Helical" evidence="1">
    <location>
        <begin position="177"/>
        <end position="198"/>
    </location>
</feature>
<feature type="transmembrane region" description="Helical" evidence="1">
    <location>
        <begin position="272"/>
        <end position="289"/>
    </location>
</feature>
<keyword evidence="1" id="KW-1133">Transmembrane helix</keyword>
<dbReference type="Gene3D" id="1.10.3730.20">
    <property type="match status" value="1"/>
</dbReference>
<dbReference type="PANTHER" id="PTHR22911:SF137">
    <property type="entry name" value="SOLUTE CARRIER FAMILY 35 MEMBER G2-RELATED"/>
    <property type="match status" value="1"/>
</dbReference>
<evidence type="ECO:0000256" key="1">
    <source>
        <dbReference type="SAM" id="Phobius"/>
    </source>
</evidence>
<dbReference type="Pfam" id="PF00892">
    <property type="entry name" value="EamA"/>
    <property type="match status" value="2"/>
</dbReference>
<dbReference type="EMBL" id="JAGVWC010000008">
    <property type="protein sequence ID" value="MBS3061278.1"/>
    <property type="molecule type" value="Genomic_DNA"/>
</dbReference>
<feature type="transmembrane region" description="Helical" evidence="1">
    <location>
        <begin position="93"/>
        <end position="113"/>
    </location>
</feature>
<feature type="transmembrane region" description="Helical" evidence="1">
    <location>
        <begin position="36"/>
        <end position="53"/>
    </location>
</feature>
<dbReference type="Proteomes" id="UP000675968">
    <property type="component" value="Unassembled WGS sequence"/>
</dbReference>
<feature type="transmembrane region" description="Helical" evidence="1">
    <location>
        <begin position="6"/>
        <end position="24"/>
    </location>
</feature>
<reference evidence="3" key="1">
    <citation type="submission" date="2021-03" db="EMBL/GenBank/DDBJ databases">
        <authorList>
            <person name="Jaffe A."/>
        </authorList>
    </citation>
    <scope>NUCLEOTIDE SEQUENCE</scope>
    <source>
        <strain evidence="3">RIFCSPLOWO2_01_FULL_AR10_48_17</strain>
    </source>
</reference>
<proteinExistence type="predicted"/>
<dbReference type="AlphaFoldDB" id="A0A8T4L1S0"/>
<evidence type="ECO:0000313" key="3">
    <source>
        <dbReference type="EMBL" id="MBS3061278.1"/>
    </source>
</evidence>
<dbReference type="InterPro" id="IPR037185">
    <property type="entry name" value="EmrE-like"/>
</dbReference>
<feature type="domain" description="EamA" evidence="2">
    <location>
        <begin position="7"/>
        <end position="136"/>
    </location>
</feature>
<reference evidence="3" key="2">
    <citation type="submission" date="2021-05" db="EMBL/GenBank/DDBJ databases">
        <title>Protein family content uncovers lineage relationships and bacterial pathway maintenance mechanisms in DPANN archaea.</title>
        <authorList>
            <person name="Castelle C.J."/>
            <person name="Meheust R."/>
            <person name="Jaffe A.L."/>
            <person name="Seitz K."/>
            <person name="Gong X."/>
            <person name="Baker B.J."/>
            <person name="Banfield J.F."/>
        </authorList>
    </citation>
    <scope>NUCLEOTIDE SEQUENCE</scope>
    <source>
        <strain evidence="3">RIFCSPLOWO2_01_FULL_AR10_48_17</strain>
    </source>
</reference>
<accession>A0A8T4L1S0</accession>
<protein>
    <submittedName>
        <fullName evidence="3">DMT family transporter</fullName>
    </submittedName>
</protein>